<proteinExistence type="predicted"/>
<evidence type="ECO:0000256" key="1">
    <source>
        <dbReference type="SAM" id="MobiDB-lite"/>
    </source>
</evidence>
<organism evidence="2 3">
    <name type="scientific">Colocasia esculenta</name>
    <name type="common">Wild taro</name>
    <name type="synonym">Arum esculentum</name>
    <dbReference type="NCBI Taxonomy" id="4460"/>
    <lineage>
        <taxon>Eukaryota</taxon>
        <taxon>Viridiplantae</taxon>
        <taxon>Streptophyta</taxon>
        <taxon>Embryophyta</taxon>
        <taxon>Tracheophyta</taxon>
        <taxon>Spermatophyta</taxon>
        <taxon>Magnoliopsida</taxon>
        <taxon>Liliopsida</taxon>
        <taxon>Araceae</taxon>
        <taxon>Aroideae</taxon>
        <taxon>Colocasieae</taxon>
        <taxon>Colocasia</taxon>
    </lineage>
</organism>
<comment type="caution">
    <text evidence="2">The sequence shown here is derived from an EMBL/GenBank/DDBJ whole genome shotgun (WGS) entry which is preliminary data.</text>
</comment>
<name>A0A843UMN7_COLES</name>
<accession>A0A843UMN7</accession>
<gene>
    <name evidence="2" type="ORF">Taro_015540</name>
</gene>
<dbReference type="AlphaFoldDB" id="A0A843UMN7"/>
<sequence length="166" mass="18283">MGLGGIGVSRPKSGGVGPTQPDSSRLHPDSIWCSRFPQHGRSRVGQTPLESAGSMDPTRPGSGSARISAESKTRFELKTRFTEGSGTRFHETHVFSTFDMSHMTHMSYVNANRTPWFVHMLRLWCNTMHPEMDGYFSLHLVRNGSNGPTLGSPSLGISRGTLEHKK</sequence>
<reference evidence="2" key="1">
    <citation type="submission" date="2017-07" db="EMBL/GenBank/DDBJ databases">
        <title>Taro Niue Genome Assembly and Annotation.</title>
        <authorList>
            <person name="Atibalentja N."/>
            <person name="Keating K."/>
            <person name="Fields C.J."/>
        </authorList>
    </citation>
    <scope>NUCLEOTIDE SEQUENCE</scope>
    <source>
        <strain evidence="2">Niue_2</strain>
        <tissue evidence="2">Leaf</tissue>
    </source>
</reference>
<keyword evidence="3" id="KW-1185">Reference proteome</keyword>
<evidence type="ECO:0000313" key="3">
    <source>
        <dbReference type="Proteomes" id="UP000652761"/>
    </source>
</evidence>
<dbReference type="EMBL" id="NMUH01000671">
    <property type="protein sequence ID" value="MQL83070.1"/>
    <property type="molecule type" value="Genomic_DNA"/>
</dbReference>
<protein>
    <submittedName>
        <fullName evidence="2">Uncharacterized protein</fullName>
    </submittedName>
</protein>
<feature type="region of interest" description="Disordered" evidence="1">
    <location>
        <begin position="147"/>
        <end position="166"/>
    </location>
</feature>
<dbReference type="Proteomes" id="UP000652761">
    <property type="component" value="Unassembled WGS sequence"/>
</dbReference>
<feature type="region of interest" description="Disordered" evidence="1">
    <location>
        <begin position="1"/>
        <end position="71"/>
    </location>
</feature>
<evidence type="ECO:0000313" key="2">
    <source>
        <dbReference type="EMBL" id="MQL83070.1"/>
    </source>
</evidence>